<evidence type="ECO:0000313" key="3">
    <source>
        <dbReference type="Proteomes" id="UP001500187"/>
    </source>
</evidence>
<feature type="domain" description="HTH cro/C1-type" evidence="1">
    <location>
        <begin position="1"/>
        <end position="46"/>
    </location>
</feature>
<keyword evidence="3" id="KW-1185">Reference proteome</keyword>
<dbReference type="Gene3D" id="1.10.260.40">
    <property type="entry name" value="lambda repressor-like DNA-binding domains"/>
    <property type="match status" value="1"/>
</dbReference>
<dbReference type="InterPro" id="IPR010982">
    <property type="entry name" value="Lambda_DNA-bd_dom_sf"/>
</dbReference>
<evidence type="ECO:0000313" key="2">
    <source>
        <dbReference type="EMBL" id="GAA4799483.1"/>
    </source>
</evidence>
<gene>
    <name evidence="2" type="ORF">GCM10023352_19230</name>
</gene>
<dbReference type="Proteomes" id="UP001500187">
    <property type="component" value="Unassembled WGS sequence"/>
</dbReference>
<dbReference type="InterPro" id="IPR001387">
    <property type="entry name" value="Cro/C1-type_HTH"/>
</dbReference>
<proteinExistence type="predicted"/>
<dbReference type="Pfam" id="PF01381">
    <property type="entry name" value="HTH_3"/>
    <property type="match status" value="1"/>
</dbReference>
<dbReference type="EMBL" id="BAABKP010000005">
    <property type="protein sequence ID" value="GAA4799483.1"/>
    <property type="molecule type" value="Genomic_DNA"/>
</dbReference>
<dbReference type="CDD" id="cd00093">
    <property type="entry name" value="HTH_XRE"/>
    <property type="match status" value="1"/>
</dbReference>
<accession>A0ABP9BUJ9</accession>
<name>A0ABP9BUJ9_9MICC</name>
<protein>
    <recommendedName>
        <fullName evidence="1">HTH cro/C1-type domain-containing protein</fullName>
    </recommendedName>
</protein>
<comment type="caution">
    <text evidence="2">The sequence shown here is derived from an EMBL/GenBank/DDBJ whole genome shotgun (WGS) entry which is preliminary data.</text>
</comment>
<dbReference type="SUPFAM" id="SSF47413">
    <property type="entry name" value="lambda repressor-like DNA-binding domains"/>
    <property type="match status" value="1"/>
</dbReference>
<sequence length="48" mass="5268">MPQEELAALSGVSERTLRDFERGKLSISLQKALDIAEVLGLELKLVEA</sequence>
<dbReference type="PROSITE" id="PS50943">
    <property type="entry name" value="HTH_CROC1"/>
    <property type="match status" value="1"/>
</dbReference>
<evidence type="ECO:0000259" key="1">
    <source>
        <dbReference type="PROSITE" id="PS50943"/>
    </source>
</evidence>
<reference evidence="3" key="1">
    <citation type="journal article" date="2019" name="Int. J. Syst. Evol. Microbiol.">
        <title>The Global Catalogue of Microorganisms (GCM) 10K type strain sequencing project: providing services to taxonomists for standard genome sequencing and annotation.</title>
        <authorList>
            <consortium name="The Broad Institute Genomics Platform"/>
            <consortium name="The Broad Institute Genome Sequencing Center for Infectious Disease"/>
            <person name="Wu L."/>
            <person name="Ma J."/>
        </authorList>
    </citation>
    <scope>NUCLEOTIDE SEQUENCE [LARGE SCALE GENOMIC DNA]</scope>
    <source>
        <strain evidence="3">JCM 18541</strain>
    </source>
</reference>
<organism evidence="2 3">
    <name type="scientific">Rothia endophytica</name>
    <dbReference type="NCBI Taxonomy" id="1324766"/>
    <lineage>
        <taxon>Bacteria</taxon>
        <taxon>Bacillati</taxon>
        <taxon>Actinomycetota</taxon>
        <taxon>Actinomycetes</taxon>
        <taxon>Micrococcales</taxon>
        <taxon>Micrococcaceae</taxon>
        <taxon>Rothia</taxon>
    </lineage>
</organism>